<dbReference type="InterPro" id="IPR019557">
    <property type="entry name" value="AminoTfrase-like_pln_mobile"/>
</dbReference>
<organism evidence="3 4">
    <name type="scientific">Lupinus luteus</name>
    <name type="common">European yellow lupine</name>
    <dbReference type="NCBI Taxonomy" id="3873"/>
    <lineage>
        <taxon>Eukaryota</taxon>
        <taxon>Viridiplantae</taxon>
        <taxon>Streptophyta</taxon>
        <taxon>Embryophyta</taxon>
        <taxon>Tracheophyta</taxon>
        <taxon>Spermatophyta</taxon>
        <taxon>Magnoliopsida</taxon>
        <taxon>eudicotyledons</taxon>
        <taxon>Gunneridae</taxon>
        <taxon>Pentapetalae</taxon>
        <taxon>rosids</taxon>
        <taxon>fabids</taxon>
        <taxon>Fabales</taxon>
        <taxon>Fabaceae</taxon>
        <taxon>Papilionoideae</taxon>
        <taxon>50 kb inversion clade</taxon>
        <taxon>genistoids sensu lato</taxon>
        <taxon>core genistoids</taxon>
        <taxon>Genisteae</taxon>
        <taxon>Lupinus</taxon>
    </lineage>
</organism>
<evidence type="ECO:0000313" key="4">
    <source>
        <dbReference type="Proteomes" id="UP001497480"/>
    </source>
</evidence>
<evidence type="ECO:0000313" key="3">
    <source>
        <dbReference type="EMBL" id="CAL0299515.1"/>
    </source>
</evidence>
<evidence type="ECO:0000259" key="2">
    <source>
        <dbReference type="Pfam" id="PF10536"/>
    </source>
</evidence>
<protein>
    <recommendedName>
        <fullName evidence="2">Aminotransferase-like plant mobile domain-containing protein</fullName>
    </recommendedName>
</protein>
<keyword evidence="4" id="KW-1185">Reference proteome</keyword>
<feature type="domain" description="Aminotransferase-like plant mobile" evidence="2">
    <location>
        <begin position="91"/>
        <end position="450"/>
    </location>
</feature>
<sequence>MKEATTESIIEVREEFMVSPSGDSVPTFRTAHFLKPIANSIDESQVSGFFQPNKWPLPFRLNSGWGYKSKKWIEWVDTLNPKFESLWKKVGIFDAIMNTKYYIIKNEDLAIGVAEKWFSKTNTFLFPWGEATITLEDVMVLGGFSIVGDPVFTPLEDKEVKVIEEQLLIARQEPWKNNRCKATASEWMKIFINSGSQIEHEAFLTTWLSMFVFPYKGLINKDVFPIAIHLARGNTIALAPAVLAGVYKDLGCMRETIVYLAKKAVVAEIDLEVILQSPFYLVQIWVWERFRNLQPQPNLINKGDPVLAKWHKVKALKVDNVRFCLNLAIEDFVWRPYVRNAAKWRIFYPENEMWLLDFEKDLDKELLSFVTCLRSSELVGIDYSIKQYLPHRVSMQFGMDQDVPGCVPRFNQTKAIAWENYCRPICDENLSIPSRLFEADVTTGYVRWWKQSVFDHPVKKIVRRKRSARRFSNLESHATKANKSGNDADAPPGFPPKLVSTSISGKRYGDASMTRKGDSEAHVPSGCLPKHLKTVTFRNFVLDGLVANDHHDADIPTAYSSDHGVVEKILQPAKIYENDNIKGSIEGLKEEFEDAIGSKESRLSTERASLSGTKDEDNSDSSKTNAEELEHRINKLEANFEQRIKKLERETTKLMKARRFGHT</sequence>
<feature type="compositionally biased region" description="Polar residues" evidence="1">
    <location>
        <begin position="473"/>
        <end position="485"/>
    </location>
</feature>
<dbReference type="InterPro" id="IPR044824">
    <property type="entry name" value="MAIN-like"/>
</dbReference>
<feature type="compositionally biased region" description="Basic and acidic residues" evidence="1">
    <location>
        <begin position="596"/>
        <end position="605"/>
    </location>
</feature>
<dbReference type="AlphaFoldDB" id="A0AAV1VRA0"/>
<comment type="caution">
    <text evidence="3">The sequence shown here is derived from an EMBL/GenBank/DDBJ whole genome shotgun (WGS) entry which is preliminary data.</text>
</comment>
<feature type="region of interest" description="Disordered" evidence="1">
    <location>
        <begin position="472"/>
        <end position="501"/>
    </location>
</feature>
<dbReference type="PANTHER" id="PTHR46033">
    <property type="entry name" value="PROTEIN MAIN-LIKE 2"/>
    <property type="match status" value="1"/>
</dbReference>
<dbReference type="Pfam" id="PF10536">
    <property type="entry name" value="PMD"/>
    <property type="match status" value="1"/>
</dbReference>
<dbReference type="PANTHER" id="PTHR46033:SF67">
    <property type="entry name" value="AMINOTRANSFERASE-LIKE, PLANT MOBILE DOMAIN FAMILY PROTEIN"/>
    <property type="match status" value="1"/>
</dbReference>
<name>A0AAV1VRA0_LUPLU</name>
<accession>A0AAV1VRA0</accession>
<dbReference type="GO" id="GO:0010073">
    <property type="term" value="P:meristem maintenance"/>
    <property type="evidence" value="ECO:0007669"/>
    <property type="project" value="InterPro"/>
</dbReference>
<reference evidence="3 4" key="1">
    <citation type="submission" date="2024-03" db="EMBL/GenBank/DDBJ databases">
        <authorList>
            <person name="Martinez-Hernandez J."/>
        </authorList>
    </citation>
    <scope>NUCLEOTIDE SEQUENCE [LARGE SCALE GENOMIC DNA]</scope>
</reference>
<dbReference type="EMBL" id="CAXHTB010000001">
    <property type="protein sequence ID" value="CAL0299515.1"/>
    <property type="molecule type" value="Genomic_DNA"/>
</dbReference>
<feature type="region of interest" description="Disordered" evidence="1">
    <location>
        <begin position="595"/>
        <end position="632"/>
    </location>
</feature>
<dbReference type="Proteomes" id="UP001497480">
    <property type="component" value="Unassembled WGS sequence"/>
</dbReference>
<gene>
    <name evidence="3" type="ORF">LLUT_LOCUS575</name>
</gene>
<proteinExistence type="predicted"/>
<evidence type="ECO:0000256" key="1">
    <source>
        <dbReference type="SAM" id="MobiDB-lite"/>
    </source>
</evidence>